<dbReference type="Proteomes" id="UP000783686">
    <property type="component" value="Unassembled WGS sequence"/>
</dbReference>
<dbReference type="PROSITE" id="PS50216">
    <property type="entry name" value="DHHC"/>
    <property type="match status" value="1"/>
</dbReference>
<accession>A0A811JS91</accession>
<feature type="domain" description="Palmitoyltransferase DHHC" evidence="8">
    <location>
        <begin position="61"/>
        <end position="192"/>
    </location>
</feature>
<evidence type="ECO:0000313" key="9">
    <source>
        <dbReference type="EMBL" id="CAD5206163.1"/>
    </source>
</evidence>
<evidence type="ECO:0000256" key="6">
    <source>
        <dbReference type="ARBA" id="ARBA00023315"/>
    </source>
</evidence>
<name>A0A811JS91_9BILA</name>
<evidence type="ECO:0000259" key="8">
    <source>
        <dbReference type="Pfam" id="PF01529"/>
    </source>
</evidence>
<keyword evidence="3 7" id="KW-0812">Transmembrane</keyword>
<dbReference type="EC" id="2.3.1.225" evidence="7"/>
<dbReference type="PANTHER" id="PTHR12246">
    <property type="entry name" value="PALMITOYLTRANSFERASE ZDHHC16"/>
    <property type="match status" value="1"/>
</dbReference>
<keyword evidence="5 7" id="KW-0472">Membrane</keyword>
<dbReference type="EMBL" id="CAJFCW020000001">
    <property type="protein sequence ID" value="CAG9080714.1"/>
    <property type="molecule type" value="Genomic_DNA"/>
</dbReference>
<dbReference type="GO" id="GO:0019706">
    <property type="term" value="F:protein-cysteine S-palmitoyltransferase activity"/>
    <property type="evidence" value="ECO:0007669"/>
    <property type="project" value="UniProtKB-EC"/>
</dbReference>
<dbReference type="OrthoDB" id="331948at2759"/>
<evidence type="ECO:0000256" key="4">
    <source>
        <dbReference type="ARBA" id="ARBA00022989"/>
    </source>
</evidence>
<feature type="transmembrane region" description="Helical" evidence="7">
    <location>
        <begin position="110"/>
        <end position="131"/>
    </location>
</feature>
<dbReference type="Proteomes" id="UP000614601">
    <property type="component" value="Unassembled WGS sequence"/>
</dbReference>
<evidence type="ECO:0000256" key="3">
    <source>
        <dbReference type="ARBA" id="ARBA00022692"/>
    </source>
</evidence>
<comment type="subcellular location">
    <subcellularLocation>
        <location evidence="1">Membrane</location>
        <topology evidence="1">Multi-pass membrane protein</topology>
    </subcellularLocation>
</comment>
<evidence type="ECO:0000256" key="1">
    <source>
        <dbReference type="ARBA" id="ARBA00004141"/>
    </source>
</evidence>
<comment type="catalytic activity">
    <reaction evidence="7">
        <text>L-cysteinyl-[protein] + hexadecanoyl-CoA = S-hexadecanoyl-L-cysteinyl-[protein] + CoA</text>
        <dbReference type="Rhea" id="RHEA:36683"/>
        <dbReference type="Rhea" id="RHEA-COMP:10131"/>
        <dbReference type="Rhea" id="RHEA-COMP:11032"/>
        <dbReference type="ChEBI" id="CHEBI:29950"/>
        <dbReference type="ChEBI" id="CHEBI:57287"/>
        <dbReference type="ChEBI" id="CHEBI:57379"/>
        <dbReference type="ChEBI" id="CHEBI:74151"/>
        <dbReference type="EC" id="2.3.1.225"/>
    </reaction>
</comment>
<gene>
    <name evidence="9" type="ORF">BOKJ2_LOCUS847</name>
</gene>
<evidence type="ECO:0000256" key="2">
    <source>
        <dbReference type="ARBA" id="ARBA00022679"/>
    </source>
</evidence>
<organism evidence="9 10">
    <name type="scientific">Bursaphelenchus okinawaensis</name>
    <dbReference type="NCBI Taxonomy" id="465554"/>
    <lineage>
        <taxon>Eukaryota</taxon>
        <taxon>Metazoa</taxon>
        <taxon>Ecdysozoa</taxon>
        <taxon>Nematoda</taxon>
        <taxon>Chromadorea</taxon>
        <taxon>Rhabditida</taxon>
        <taxon>Tylenchina</taxon>
        <taxon>Tylenchomorpha</taxon>
        <taxon>Aphelenchoidea</taxon>
        <taxon>Aphelenchoididae</taxon>
        <taxon>Bursaphelenchus</taxon>
    </lineage>
</organism>
<protein>
    <recommendedName>
        <fullName evidence="7">Palmitoyltransferase</fullName>
        <ecNumber evidence="7">2.3.1.225</ecNumber>
    </recommendedName>
</protein>
<reference evidence="9" key="1">
    <citation type="submission" date="2020-09" db="EMBL/GenBank/DDBJ databases">
        <authorList>
            <person name="Kikuchi T."/>
        </authorList>
    </citation>
    <scope>NUCLEOTIDE SEQUENCE</scope>
    <source>
        <strain evidence="9">SH1</strain>
    </source>
</reference>
<sequence length="246" mass="28660">MAILAHLRTMLSDPGIVPLCNKAMTKKQEMRLMIDDNDDSEYSGSEAELYCARDNYVGEDWTICTRCESYRPPRAHHCKICKRCVRKMDHHCPWVNNCVGELNQKYFVQFVLYVGFLAGYAFFIIALSWMYHDERGETGMHGPNGEIAKHYKVIHTIGLSVESALFGLFVLAVSCDQIQAIFNDETVIEALQRGFNRRRRKRRGKCALLRDVCGPRHWSLWMLPCISFPARREFIRFARNMRERNI</sequence>
<evidence type="ECO:0000256" key="7">
    <source>
        <dbReference type="RuleBase" id="RU079119"/>
    </source>
</evidence>
<keyword evidence="10" id="KW-1185">Reference proteome</keyword>
<comment type="domain">
    <text evidence="7">The DHHC domain is required for palmitoyltransferase activity.</text>
</comment>
<dbReference type="InterPro" id="IPR001594">
    <property type="entry name" value="Palmitoyltrfase_DHHC"/>
</dbReference>
<comment type="similarity">
    <text evidence="7">Belongs to the DHHC palmitoyltransferase family.</text>
</comment>
<dbReference type="AlphaFoldDB" id="A0A811JS91"/>
<dbReference type="Pfam" id="PF01529">
    <property type="entry name" value="DHHC"/>
    <property type="match status" value="1"/>
</dbReference>
<keyword evidence="6 7" id="KW-0012">Acyltransferase</keyword>
<feature type="transmembrane region" description="Helical" evidence="7">
    <location>
        <begin position="151"/>
        <end position="173"/>
    </location>
</feature>
<keyword evidence="4 7" id="KW-1133">Transmembrane helix</keyword>
<dbReference type="EMBL" id="CAJFDH010000001">
    <property type="protein sequence ID" value="CAD5206163.1"/>
    <property type="molecule type" value="Genomic_DNA"/>
</dbReference>
<evidence type="ECO:0000256" key="5">
    <source>
        <dbReference type="ARBA" id="ARBA00023136"/>
    </source>
</evidence>
<dbReference type="InterPro" id="IPR039859">
    <property type="entry name" value="PFA4/ZDH16/20/ERF2-like"/>
</dbReference>
<keyword evidence="2 7" id="KW-0808">Transferase</keyword>
<comment type="caution">
    <text evidence="9">The sequence shown here is derived from an EMBL/GenBank/DDBJ whole genome shotgun (WGS) entry which is preliminary data.</text>
</comment>
<proteinExistence type="inferred from homology"/>
<evidence type="ECO:0000313" key="10">
    <source>
        <dbReference type="Proteomes" id="UP000614601"/>
    </source>
</evidence>
<dbReference type="GO" id="GO:0016020">
    <property type="term" value="C:membrane"/>
    <property type="evidence" value="ECO:0007669"/>
    <property type="project" value="UniProtKB-SubCell"/>
</dbReference>